<organism evidence="2 3">
    <name type="scientific">Deminuibacter soli</name>
    <dbReference type="NCBI Taxonomy" id="2291815"/>
    <lineage>
        <taxon>Bacteria</taxon>
        <taxon>Pseudomonadati</taxon>
        <taxon>Bacteroidota</taxon>
        <taxon>Chitinophagia</taxon>
        <taxon>Chitinophagales</taxon>
        <taxon>Chitinophagaceae</taxon>
        <taxon>Deminuibacter</taxon>
    </lineage>
</organism>
<dbReference type="EMBL" id="QTJU01000001">
    <property type="protein sequence ID" value="RFM29623.1"/>
    <property type="molecule type" value="Genomic_DNA"/>
</dbReference>
<evidence type="ECO:0000313" key="3">
    <source>
        <dbReference type="Proteomes" id="UP000261284"/>
    </source>
</evidence>
<sequence>MEQDYKEKQRKSYTLMRTIYDAGMGLLILGMGIVLFFGSKKIPQIAALDPLMRNMLGGMFVLYGGFRLYRGIKRQY</sequence>
<keyword evidence="3" id="KW-1185">Reference proteome</keyword>
<keyword evidence="1" id="KW-1133">Transmembrane helix</keyword>
<feature type="transmembrane region" description="Helical" evidence="1">
    <location>
        <begin position="20"/>
        <end position="39"/>
    </location>
</feature>
<dbReference type="Proteomes" id="UP000261284">
    <property type="component" value="Unassembled WGS sequence"/>
</dbReference>
<proteinExistence type="predicted"/>
<dbReference type="OrthoDB" id="676313at2"/>
<evidence type="ECO:0000313" key="2">
    <source>
        <dbReference type="EMBL" id="RFM29623.1"/>
    </source>
</evidence>
<name>A0A3E1NNX6_9BACT</name>
<evidence type="ECO:0000256" key="1">
    <source>
        <dbReference type="SAM" id="Phobius"/>
    </source>
</evidence>
<keyword evidence="1" id="KW-0812">Transmembrane</keyword>
<comment type="caution">
    <text evidence="2">The sequence shown here is derived from an EMBL/GenBank/DDBJ whole genome shotgun (WGS) entry which is preliminary data.</text>
</comment>
<accession>A0A3E1NNX6</accession>
<dbReference type="RefSeq" id="WP_116845380.1">
    <property type="nucleotide sequence ID" value="NZ_QTJU01000001.1"/>
</dbReference>
<gene>
    <name evidence="2" type="ORF">DXN05_01165</name>
</gene>
<protein>
    <submittedName>
        <fullName evidence="2">Uncharacterized protein</fullName>
    </submittedName>
</protein>
<reference evidence="2 3" key="1">
    <citation type="submission" date="2018-08" db="EMBL/GenBank/DDBJ databases">
        <title>Chitinophagaceae sp. K23C18032701, a novel bacterium isolated from forest soil.</title>
        <authorList>
            <person name="Wang C."/>
        </authorList>
    </citation>
    <scope>NUCLEOTIDE SEQUENCE [LARGE SCALE GENOMIC DNA]</scope>
    <source>
        <strain evidence="2 3">K23C18032701</strain>
    </source>
</reference>
<keyword evidence="1" id="KW-0472">Membrane</keyword>
<feature type="transmembrane region" description="Helical" evidence="1">
    <location>
        <begin position="51"/>
        <end position="69"/>
    </location>
</feature>
<dbReference type="AlphaFoldDB" id="A0A3E1NNX6"/>